<evidence type="ECO:0000313" key="5">
    <source>
        <dbReference type="EMBL" id="CAE7299590.1"/>
    </source>
</evidence>
<dbReference type="PROSITE" id="PS00018">
    <property type="entry name" value="EF_HAND_1"/>
    <property type="match status" value="3"/>
</dbReference>
<organism evidence="5 6">
    <name type="scientific">Symbiodinium natans</name>
    <dbReference type="NCBI Taxonomy" id="878477"/>
    <lineage>
        <taxon>Eukaryota</taxon>
        <taxon>Sar</taxon>
        <taxon>Alveolata</taxon>
        <taxon>Dinophyceae</taxon>
        <taxon>Suessiales</taxon>
        <taxon>Symbiodiniaceae</taxon>
        <taxon>Symbiodinium</taxon>
    </lineage>
</organism>
<feature type="chain" id="PRO_5032597573" evidence="3">
    <location>
        <begin position="17"/>
        <end position="174"/>
    </location>
</feature>
<dbReference type="GO" id="GO:0005509">
    <property type="term" value="F:calcium ion binding"/>
    <property type="evidence" value="ECO:0007669"/>
    <property type="project" value="InterPro"/>
</dbReference>
<dbReference type="Gene3D" id="1.10.238.10">
    <property type="entry name" value="EF-hand"/>
    <property type="match status" value="2"/>
</dbReference>
<evidence type="ECO:0000256" key="1">
    <source>
        <dbReference type="ARBA" id="ARBA00022737"/>
    </source>
</evidence>
<evidence type="ECO:0000256" key="2">
    <source>
        <dbReference type="ARBA" id="ARBA00022837"/>
    </source>
</evidence>
<name>A0A812N5E3_9DINO</name>
<evidence type="ECO:0000259" key="4">
    <source>
        <dbReference type="PROSITE" id="PS50222"/>
    </source>
</evidence>
<reference evidence="5" key="1">
    <citation type="submission" date="2021-02" db="EMBL/GenBank/DDBJ databases">
        <authorList>
            <person name="Dougan E. K."/>
            <person name="Rhodes N."/>
            <person name="Thang M."/>
            <person name="Chan C."/>
        </authorList>
    </citation>
    <scope>NUCLEOTIDE SEQUENCE</scope>
</reference>
<dbReference type="AlphaFoldDB" id="A0A812N5E3"/>
<protein>
    <submittedName>
        <fullName evidence="5">CPK2 protein</fullName>
    </submittedName>
</protein>
<dbReference type="CDD" id="cd00051">
    <property type="entry name" value="EFh"/>
    <property type="match status" value="1"/>
</dbReference>
<proteinExistence type="predicted"/>
<dbReference type="Proteomes" id="UP000604046">
    <property type="component" value="Unassembled WGS sequence"/>
</dbReference>
<keyword evidence="2" id="KW-0106">Calcium</keyword>
<dbReference type="InterPro" id="IPR050145">
    <property type="entry name" value="Centrin_CML-like"/>
</dbReference>
<feature type="signal peptide" evidence="3">
    <location>
        <begin position="1"/>
        <end position="16"/>
    </location>
</feature>
<comment type="caution">
    <text evidence="5">The sequence shown here is derived from an EMBL/GenBank/DDBJ whole genome shotgun (WGS) entry which is preliminary data.</text>
</comment>
<dbReference type="SUPFAM" id="SSF47473">
    <property type="entry name" value="EF-hand"/>
    <property type="match status" value="1"/>
</dbReference>
<dbReference type="OrthoDB" id="347657at2759"/>
<keyword evidence="6" id="KW-1185">Reference proteome</keyword>
<dbReference type="EMBL" id="CAJNDS010002057">
    <property type="protein sequence ID" value="CAE7299590.1"/>
    <property type="molecule type" value="Genomic_DNA"/>
</dbReference>
<gene>
    <name evidence="5" type="primary">CPK2</name>
    <name evidence="5" type="ORF">SNAT2548_LOCUS15767</name>
</gene>
<feature type="domain" description="EF-hand" evidence="4">
    <location>
        <begin position="100"/>
        <end position="135"/>
    </location>
</feature>
<evidence type="ECO:0000256" key="3">
    <source>
        <dbReference type="SAM" id="SignalP"/>
    </source>
</evidence>
<dbReference type="InterPro" id="IPR011992">
    <property type="entry name" value="EF-hand-dom_pair"/>
</dbReference>
<feature type="domain" description="EF-hand" evidence="4">
    <location>
        <begin position="28"/>
        <end position="63"/>
    </location>
</feature>
<keyword evidence="1" id="KW-0677">Repeat</keyword>
<dbReference type="InterPro" id="IPR002048">
    <property type="entry name" value="EF_hand_dom"/>
</dbReference>
<evidence type="ECO:0000313" key="6">
    <source>
        <dbReference type="Proteomes" id="UP000604046"/>
    </source>
</evidence>
<dbReference type="PROSITE" id="PS50222">
    <property type="entry name" value="EF_HAND_2"/>
    <property type="match status" value="3"/>
</dbReference>
<dbReference type="InterPro" id="IPR018247">
    <property type="entry name" value="EF_Hand_1_Ca_BS"/>
</dbReference>
<sequence length="174" mass="19244">MITLFVCALWAPGQYSQEKHDGPACGRYELQQLLEMFESVDSNSDGTISLEEWKKGFALADGGKTAAWAEEAFLALDTDGSGEIDYSEFLAAVMDSKHLERRDLLWATFQDFDQSNTGSISKADLRKILHGGAVKGIWQADKRKDHVDDLLAKVEATGSGELSFDSFMELLQLS</sequence>
<keyword evidence="3" id="KW-0732">Signal</keyword>
<dbReference type="SMART" id="SM00054">
    <property type="entry name" value="EFh"/>
    <property type="match status" value="4"/>
</dbReference>
<dbReference type="Pfam" id="PF13499">
    <property type="entry name" value="EF-hand_7"/>
    <property type="match status" value="2"/>
</dbReference>
<accession>A0A812N5E3</accession>
<feature type="domain" description="EF-hand" evidence="4">
    <location>
        <begin position="64"/>
        <end position="99"/>
    </location>
</feature>
<dbReference type="PANTHER" id="PTHR23050">
    <property type="entry name" value="CALCIUM BINDING PROTEIN"/>
    <property type="match status" value="1"/>
</dbReference>